<evidence type="ECO:0000259" key="2">
    <source>
        <dbReference type="PROSITE" id="PS50263"/>
    </source>
</evidence>
<dbReference type="GO" id="GO:0016811">
    <property type="term" value="F:hydrolase activity, acting on carbon-nitrogen (but not peptide) bonds, in linear amides"/>
    <property type="evidence" value="ECO:0007669"/>
    <property type="project" value="InterPro"/>
</dbReference>
<organism evidence="3 4">
    <name type="scientific">Sphingomonas tagetis</name>
    <dbReference type="NCBI Taxonomy" id="2949092"/>
    <lineage>
        <taxon>Bacteria</taxon>
        <taxon>Pseudomonadati</taxon>
        <taxon>Pseudomonadota</taxon>
        <taxon>Alphaproteobacteria</taxon>
        <taxon>Sphingomonadales</taxon>
        <taxon>Sphingomonadaceae</taxon>
        <taxon>Sphingomonas</taxon>
    </lineage>
</organism>
<dbReference type="PANTHER" id="PTHR23088:SF27">
    <property type="entry name" value="DEAMINATED GLUTATHIONE AMIDASE"/>
    <property type="match status" value="1"/>
</dbReference>
<dbReference type="PROSITE" id="PS50263">
    <property type="entry name" value="CN_HYDROLASE"/>
    <property type="match status" value="1"/>
</dbReference>
<feature type="domain" description="CN hydrolase" evidence="2">
    <location>
        <begin position="1"/>
        <end position="247"/>
    </location>
</feature>
<dbReference type="Proteomes" id="UP001139451">
    <property type="component" value="Unassembled WGS sequence"/>
</dbReference>
<dbReference type="InterPro" id="IPR036526">
    <property type="entry name" value="C-N_Hydrolase_sf"/>
</dbReference>
<evidence type="ECO:0000256" key="1">
    <source>
        <dbReference type="ARBA" id="ARBA00022801"/>
    </source>
</evidence>
<dbReference type="Gene3D" id="3.60.110.10">
    <property type="entry name" value="Carbon-nitrogen hydrolase"/>
    <property type="match status" value="1"/>
</dbReference>
<keyword evidence="4" id="KW-1185">Reference proteome</keyword>
<dbReference type="InterPro" id="IPR045254">
    <property type="entry name" value="Nit1/2_C-N_Hydrolase"/>
</dbReference>
<evidence type="ECO:0000313" key="4">
    <source>
        <dbReference type="Proteomes" id="UP001139451"/>
    </source>
</evidence>
<proteinExistence type="predicted"/>
<dbReference type="AlphaFoldDB" id="A0A9X2HPC9"/>
<evidence type="ECO:0000313" key="3">
    <source>
        <dbReference type="EMBL" id="MCP3731058.1"/>
    </source>
</evidence>
<dbReference type="EMBL" id="JAMLDX010000008">
    <property type="protein sequence ID" value="MCP3731058.1"/>
    <property type="molecule type" value="Genomic_DNA"/>
</dbReference>
<sequence length="269" mass="28718">MIQTTSDDNKAANLDRAERLVRAAVAATRPDLIVLPELFAYLGGTPAGALAAAEAFPDGQAYAMLSGLARELGVNIHGGSIGERNGDTLRNTSLVFDRSGAEIGRYAKIHMFDVVTPDGLAYRESATFTRGERTMLCEVDGVRLGASICYDLRFGELFIALAKAGAQMVAVPAAFTLATGKDHWEVLLRARAIETQCYILAAGQTGTYVADGLVRANYGNSMIVDPWGTVIARAPDKLGWTSAAIDLDYLDKVRAAVPSNQNRVLTSFG</sequence>
<gene>
    <name evidence="3" type="ORF">M9978_11525</name>
</gene>
<dbReference type="Pfam" id="PF00795">
    <property type="entry name" value="CN_hydrolase"/>
    <property type="match status" value="1"/>
</dbReference>
<dbReference type="SUPFAM" id="SSF56317">
    <property type="entry name" value="Carbon-nitrogen hydrolase"/>
    <property type="match status" value="1"/>
</dbReference>
<accession>A0A9X2HPC9</accession>
<dbReference type="InterPro" id="IPR003010">
    <property type="entry name" value="C-N_Hydrolase"/>
</dbReference>
<protein>
    <submittedName>
        <fullName evidence="3">Carbon-nitrogen hydrolase family protein</fullName>
    </submittedName>
</protein>
<comment type="caution">
    <text evidence="3">The sequence shown here is derived from an EMBL/GenBank/DDBJ whole genome shotgun (WGS) entry which is preliminary data.</text>
</comment>
<dbReference type="PANTHER" id="PTHR23088">
    <property type="entry name" value="NITRILASE-RELATED"/>
    <property type="match status" value="1"/>
</dbReference>
<reference evidence="3" key="1">
    <citation type="submission" date="2022-05" db="EMBL/GenBank/DDBJ databases">
        <title>Sphingomonas sp. strain MG17 Genome sequencing and assembly.</title>
        <authorList>
            <person name="Kim I."/>
        </authorList>
    </citation>
    <scope>NUCLEOTIDE SEQUENCE</scope>
    <source>
        <strain evidence="3">MG17</strain>
    </source>
</reference>
<name>A0A9X2HPC9_9SPHN</name>
<dbReference type="CDD" id="cd07572">
    <property type="entry name" value="nit"/>
    <property type="match status" value="1"/>
</dbReference>
<keyword evidence="1 3" id="KW-0378">Hydrolase</keyword>